<evidence type="ECO:0000256" key="1">
    <source>
        <dbReference type="ARBA" id="ARBA00023015"/>
    </source>
</evidence>
<dbReference type="SUPFAM" id="SSF52172">
    <property type="entry name" value="CheY-like"/>
    <property type="match status" value="1"/>
</dbReference>
<feature type="compositionally biased region" description="Polar residues" evidence="5">
    <location>
        <begin position="7"/>
        <end position="19"/>
    </location>
</feature>
<keyword evidence="4" id="KW-0597">Phosphoprotein</keyword>
<dbReference type="PROSITE" id="PS50043">
    <property type="entry name" value="HTH_LUXR_2"/>
    <property type="match status" value="1"/>
</dbReference>
<dbReference type="InterPro" id="IPR011006">
    <property type="entry name" value="CheY-like_superfamily"/>
</dbReference>
<feature type="domain" description="HTH luxR-type" evidence="6">
    <location>
        <begin position="159"/>
        <end position="224"/>
    </location>
</feature>
<dbReference type="PANTHER" id="PTHR44688:SF16">
    <property type="entry name" value="DNA-BINDING TRANSCRIPTIONAL ACTIVATOR DEVR_DOSR"/>
    <property type="match status" value="1"/>
</dbReference>
<keyword evidence="2" id="KW-0238">DNA-binding</keyword>
<evidence type="ECO:0000256" key="2">
    <source>
        <dbReference type="ARBA" id="ARBA00023125"/>
    </source>
</evidence>
<dbReference type="PROSITE" id="PS50110">
    <property type="entry name" value="RESPONSE_REGULATORY"/>
    <property type="match status" value="1"/>
</dbReference>
<dbReference type="Gene3D" id="1.10.10.10">
    <property type="entry name" value="Winged helix-like DNA-binding domain superfamily/Winged helix DNA-binding domain"/>
    <property type="match status" value="1"/>
</dbReference>
<keyword evidence="3" id="KW-0804">Transcription</keyword>
<comment type="caution">
    <text evidence="8">The sequence shown here is derived from an EMBL/GenBank/DDBJ whole genome shotgun (WGS) entry which is preliminary data.</text>
</comment>
<dbReference type="Pfam" id="PF00072">
    <property type="entry name" value="Response_reg"/>
    <property type="match status" value="1"/>
</dbReference>
<dbReference type="InterPro" id="IPR036388">
    <property type="entry name" value="WH-like_DNA-bd_sf"/>
</dbReference>
<evidence type="ECO:0000256" key="3">
    <source>
        <dbReference type="ARBA" id="ARBA00023163"/>
    </source>
</evidence>
<feature type="domain" description="Response regulatory" evidence="7">
    <location>
        <begin position="33"/>
        <end position="147"/>
    </location>
</feature>
<dbReference type="Proteomes" id="UP000664161">
    <property type="component" value="Unassembled WGS sequence"/>
</dbReference>
<dbReference type="SMART" id="SM00448">
    <property type="entry name" value="REC"/>
    <property type="match status" value="1"/>
</dbReference>
<dbReference type="GO" id="GO:0000160">
    <property type="term" value="P:phosphorelay signal transduction system"/>
    <property type="evidence" value="ECO:0007669"/>
    <property type="project" value="InterPro"/>
</dbReference>
<dbReference type="PRINTS" id="PR00038">
    <property type="entry name" value="HTHLUXR"/>
</dbReference>
<sequence>MIFSPLTHISEQGQDTPMMSSDHVPKTSAEPLVVHIIDDEESVRLSCEFLLGSLGVQAQGWPSALAFLQQVDIYRPAVIISDLMMPEMSGQALQAYLNTHDSPMALIALTGNGEIADAVNMLKQGAADYLEKPIGSQRLQQALAQAQSLTIKRAKLYEIRKLYAQLTDKEKLVADELLQGNINKVIADHLDIAVRTVEVHRSQVMKKMQAQHVSELIQKLVLLDA</sequence>
<dbReference type="CDD" id="cd06170">
    <property type="entry name" value="LuxR_C_like"/>
    <property type="match status" value="1"/>
</dbReference>
<evidence type="ECO:0000313" key="8">
    <source>
        <dbReference type="EMBL" id="MBO1515843.1"/>
    </source>
</evidence>
<dbReference type="InterPro" id="IPR016032">
    <property type="entry name" value="Sig_transdc_resp-reg_C-effctor"/>
</dbReference>
<dbReference type="EMBL" id="JAGBKN010000001">
    <property type="protein sequence ID" value="MBO1515843.1"/>
    <property type="molecule type" value="Genomic_DNA"/>
</dbReference>
<dbReference type="RefSeq" id="WP_207968856.1">
    <property type="nucleotide sequence ID" value="NZ_JAGBKN010000001.1"/>
</dbReference>
<keyword evidence="9" id="KW-1185">Reference proteome</keyword>
<evidence type="ECO:0000256" key="4">
    <source>
        <dbReference type="PROSITE-ProRule" id="PRU00169"/>
    </source>
</evidence>
<evidence type="ECO:0000259" key="7">
    <source>
        <dbReference type="PROSITE" id="PS50110"/>
    </source>
</evidence>
<reference evidence="8 9" key="1">
    <citation type="submission" date="2021-03" db="EMBL/GenBank/DDBJ databases">
        <authorList>
            <person name="Shang D.-D."/>
            <person name="Du Z.-J."/>
            <person name="Chen G.-J."/>
        </authorList>
    </citation>
    <scope>NUCLEOTIDE SEQUENCE [LARGE SCALE GENOMIC DNA]</scope>
    <source>
        <strain evidence="8 9">F2608</strain>
    </source>
</reference>
<proteinExistence type="predicted"/>
<dbReference type="GO" id="GO:0003677">
    <property type="term" value="F:DNA binding"/>
    <property type="evidence" value="ECO:0007669"/>
    <property type="project" value="UniProtKB-KW"/>
</dbReference>
<dbReference type="InterPro" id="IPR000792">
    <property type="entry name" value="Tscrpt_reg_LuxR_C"/>
</dbReference>
<dbReference type="GO" id="GO:0006355">
    <property type="term" value="P:regulation of DNA-templated transcription"/>
    <property type="evidence" value="ECO:0007669"/>
    <property type="project" value="InterPro"/>
</dbReference>
<organism evidence="8 9">
    <name type="scientific">Psychrobacter halodurans</name>
    <dbReference type="NCBI Taxonomy" id="2818439"/>
    <lineage>
        <taxon>Bacteria</taxon>
        <taxon>Pseudomonadati</taxon>
        <taxon>Pseudomonadota</taxon>
        <taxon>Gammaproteobacteria</taxon>
        <taxon>Moraxellales</taxon>
        <taxon>Moraxellaceae</taxon>
        <taxon>Psychrobacter</taxon>
    </lineage>
</organism>
<dbReference type="PANTHER" id="PTHR44688">
    <property type="entry name" value="DNA-BINDING TRANSCRIPTIONAL ACTIVATOR DEVR_DOSR"/>
    <property type="match status" value="1"/>
</dbReference>
<dbReference type="SMART" id="SM00421">
    <property type="entry name" value="HTH_LUXR"/>
    <property type="match status" value="1"/>
</dbReference>
<gene>
    <name evidence="8" type="ORF">J3491_00650</name>
</gene>
<name>A0AAW4IK04_9GAMM</name>
<feature type="region of interest" description="Disordered" evidence="5">
    <location>
        <begin position="1"/>
        <end position="24"/>
    </location>
</feature>
<dbReference type="Pfam" id="PF00196">
    <property type="entry name" value="GerE"/>
    <property type="match status" value="1"/>
</dbReference>
<accession>A0AAW4IK04</accession>
<evidence type="ECO:0000259" key="6">
    <source>
        <dbReference type="PROSITE" id="PS50043"/>
    </source>
</evidence>
<dbReference type="InterPro" id="IPR001789">
    <property type="entry name" value="Sig_transdc_resp-reg_receiver"/>
</dbReference>
<protein>
    <submittedName>
        <fullName evidence="8">Response regulator transcription factor</fullName>
    </submittedName>
</protein>
<feature type="modified residue" description="4-aspartylphosphate" evidence="4">
    <location>
        <position position="82"/>
    </location>
</feature>
<evidence type="ECO:0000313" key="9">
    <source>
        <dbReference type="Proteomes" id="UP000664161"/>
    </source>
</evidence>
<dbReference type="SUPFAM" id="SSF46894">
    <property type="entry name" value="C-terminal effector domain of the bipartite response regulators"/>
    <property type="match status" value="1"/>
</dbReference>
<dbReference type="Gene3D" id="3.40.50.2300">
    <property type="match status" value="1"/>
</dbReference>
<keyword evidence="1" id="KW-0805">Transcription regulation</keyword>
<evidence type="ECO:0000256" key="5">
    <source>
        <dbReference type="SAM" id="MobiDB-lite"/>
    </source>
</evidence>
<dbReference type="AlphaFoldDB" id="A0AAW4IK04"/>